<name>A0A0R2LR75_9LACO</name>
<dbReference type="STRING" id="449659.IV66_GL001981"/>
<organism evidence="2 3">
    <name type="scientific">Ligilactobacillus pobuzihii</name>
    <dbReference type="NCBI Taxonomy" id="449659"/>
    <lineage>
        <taxon>Bacteria</taxon>
        <taxon>Bacillati</taxon>
        <taxon>Bacillota</taxon>
        <taxon>Bacilli</taxon>
        <taxon>Lactobacillales</taxon>
        <taxon>Lactobacillaceae</taxon>
        <taxon>Ligilactobacillus</taxon>
    </lineage>
</organism>
<evidence type="ECO:0000313" key="3">
    <source>
        <dbReference type="Proteomes" id="UP000051886"/>
    </source>
</evidence>
<dbReference type="RefSeq" id="WP_017867979.1">
    <property type="nucleotide sequence ID" value="NZ_BJYB01000019.1"/>
</dbReference>
<evidence type="ECO:0000259" key="1">
    <source>
        <dbReference type="PROSITE" id="PS51186"/>
    </source>
</evidence>
<accession>A0A0R2LR75</accession>
<dbReference type="GO" id="GO:0016747">
    <property type="term" value="F:acyltransferase activity, transferring groups other than amino-acyl groups"/>
    <property type="evidence" value="ECO:0007669"/>
    <property type="project" value="InterPro"/>
</dbReference>
<comment type="caution">
    <text evidence="2">The sequence shown here is derived from an EMBL/GenBank/DDBJ whole genome shotgun (WGS) entry which is preliminary data.</text>
</comment>
<dbReference type="InterPro" id="IPR016181">
    <property type="entry name" value="Acyl_CoA_acyltransferase"/>
</dbReference>
<dbReference type="OrthoDB" id="948250at2"/>
<dbReference type="Proteomes" id="UP000051886">
    <property type="component" value="Unassembled WGS sequence"/>
</dbReference>
<sequence>MELIRYSKQYEQQIADYVLKDDYYSKQPKIAIKQAKHDRTSFPILSFNNGTLVSFFVLDSGLEKDNYTNQKNILLLKSFSTDSRYTGKGFASKTLNSLSNFIKNNFPEIKTVILGVNQKNIPAINLYKKCGFKDTGQKYLGEIGWQLIFALPLK</sequence>
<dbReference type="PROSITE" id="PS51186">
    <property type="entry name" value="GNAT"/>
    <property type="match status" value="1"/>
</dbReference>
<keyword evidence="3" id="KW-1185">Reference proteome</keyword>
<dbReference type="Gene3D" id="3.40.630.30">
    <property type="match status" value="1"/>
</dbReference>
<reference evidence="2 3" key="1">
    <citation type="journal article" date="2015" name="Genome Announc.">
        <title>Expanding the biotechnology potential of lactobacilli through comparative genomics of 213 strains and associated genera.</title>
        <authorList>
            <person name="Sun Z."/>
            <person name="Harris H.M."/>
            <person name="McCann A."/>
            <person name="Guo C."/>
            <person name="Argimon S."/>
            <person name="Zhang W."/>
            <person name="Yang X."/>
            <person name="Jeffery I.B."/>
            <person name="Cooney J.C."/>
            <person name="Kagawa T.F."/>
            <person name="Liu W."/>
            <person name="Song Y."/>
            <person name="Salvetti E."/>
            <person name="Wrobel A."/>
            <person name="Rasinkangas P."/>
            <person name="Parkhill J."/>
            <person name="Rea M.C."/>
            <person name="O'Sullivan O."/>
            <person name="Ritari J."/>
            <person name="Douillard F.P."/>
            <person name="Paul Ross R."/>
            <person name="Yang R."/>
            <person name="Briner A.E."/>
            <person name="Felis G.E."/>
            <person name="de Vos W.M."/>
            <person name="Barrangou R."/>
            <person name="Klaenhammer T.R."/>
            <person name="Caufield P.W."/>
            <person name="Cui Y."/>
            <person name="Zhang H."/>
            <person name="O'Toole P.W."/>
        </authorList>
    </citation>
    <scope>NUCLEOTIDE SEQUENCE [LARGE SCALE GENOMIC DNA]</scope>
    <source>
        <strain evidence="2 3">NBRC 103219</strain>
    </source>
</reference>
<proteinExistence type="predicted"/>
<dbReference type="AlphaFoldDB" id="A0A0R2LR75"/>
<gene>
    <name evidence="2" type="ORF">IV66_GL001981</name>
</gene>
<evidence type="ECO:0000313" key="2">
    <source>
        <dbReference type="EMBL" id="KRO01661.1"/>
    </source>
</evidence>
<dbReference type="Pfam" id="PF00583">
    <property type="entry name" value="Acetyltransf_1"/>
    <property type="match status" value="1"/>
</dbReference>
<dbReference type="PATRIC" id="fig|449659.4.peg.2034"/>
<dbReference type="SUPFAM" id="SSF55729">
    <property type="entry name" value="Acyl-CoA N-acyltransferases (Nat)"/>
    <property type="match status" value="1"/>
</dbReference>
<protein>
    <recommendedName>
        <fullName evidence="1">N-acetyltransferase domain-containing protein</fullName>
    </recommendedName>
</protein>
<dbReference type="InterPro" id="IPR000182">
    <property type="entry name" value="GNAT_dom"/>
</dbReference>
<feature type="domain" description="N-acetyltransferase" evidence="1">
    <location>
        <begin position="1"/>
        <end position="154"/>
    </location>
</feature>
<dbReference type="EMBL" id="JQCN01000006">
    <property type="protein sequence ID" value="KRO01661.1"/>
    <property type="molecule type" value="Genomic_DNA"/>
</dbReference>